<dbReference type="AlphaFoldDB" id="A0A7K1UFC4"/>
<protein>
    <submittedName>
        <fullName evidence="1">Uncharacterized protein</fullName>
    </submittedName>
</protein>
<dbReference type="InterPro" id="IPR015943">
    <property type="entry name" value="WD40/YVTN_repeat-like_dom_sf"/>
</dbReference>
<name>A0A7K1UFC4_9MICC</name>
<evidence type="ECO:0000313" key="1">
    <source>
        <dbReference type="EMBL" id="MVT25180.1"/>
    </source>
</evidence>
<reference evidence="1 2" key="1">
    <citation type="submission" date="2019-12" db="EMBL/GenBank/DDBJ databases">
        <title>Nesterenkonia muleiensis sp. nov., a novel actinobacterium isolated from sap of Populus euphratica.</title>
        <authorList>
            <person name="Wang R."/>
        </authorList>
    </citation>
    <scope>NUCLEOTIDE SEQUENCE [LARGE SCALE GENOMIC DNA]</scope>
    <source>
        <strain evidence="1 2">F10</strain>
    </source>
</reference>
<dbReference type="RefSeq" id="WP_157320946.1">
    <property type="nucleotide sequence ID" value="NZ_BMFX01000020.1"/>
</dbReference>
<comment type="caution">
    <text evidence="1">The sequence shown here is derived from an EMBL/GenBank/DDBJ whole genome shotgun (WGS) entry which is preliminary data.</text>
</comment>
<dbReference type="Gene3D" id="2.130.10.10">
    <property type="entry name" value="YVTN repeat-like/Quinoprotein amine dehydrogenase"/>
    <property type="match status" value="1"/>
</dbReference>
<dbReference type="InterPro" id="IPR011047">
    <property type="entry name" value="Quinoprotein_ADH-like_sf"/>
</dbReference>
<proteinExistence type="predicted"/>
<sequence length="176" mass="19717">MTDEIRWAYCDYSHQQFWTSAVESSDANWVDMDTMVVYDTHSGEVVLTAEHIGELHLDPAAPYGWGILGYYSASSEDQDLQAYDLSSGELVFSLEEERVSELGLQVEALFDGLLYVTTSDEQIVVDLETGEDIGTWEVLPESLWATTTGDYVHMSDGSLHLDWEYDPSSPLSPHHG</sequence>
<keyword evidence="2" id="KW-1185">Reference proteome</keyword>
<dbReference type="SUPFAM" id="SSF50998">
    <property type="entry name" value="Quinoprotein alcohol dehydrogenase-like"/>
    <property type="match status" value="1"/>
</dbReference>
<accession>A0A7K1UFC4</accession>
<dbReference type="Proteomes" id="UP000460157">
    <property type="component" value="Unassembled WGS sequence"/>
</dbReference>
<dbReference type="EMBL" id="WRPM01000015">
    <property type="protein sequence ID" value="MVT25180.1"/>
    <property type="molecule type" value="Genomic_DNA"/>
</dbReference>
<gene>
    <name evidence="1" type="ORF">GNZ21_02175</name>
</gene>
<evidence type="ECO:0000313" key="2">
    <source>
        <dbReference type="Proteomes" id="UP000460157"/>
    </source>
</evidence>
<organism evidence="1 2">
    <name type="scientific">Nesterenkonia alkaliphila</name>
    <dbReference type="NCBI Taxonomy" id="1463631"/>
    <lineage>
        <taxon>Bacteria</taxon>
        <taxon>Bacillati</taxon>
        <taxon>Actinomycetota</taxon>
        <taxon>Actinomycetes</taxon>
        <taxon>Micrococcales</taxon>
        <taxon>Micrococcaceae</taxon>
        <taxon>Nesterenkonia</taxon>
    </lineage>
</organism>